<evidence type="ECO:0000259" key="7">
    <source>
        <dbReference type="Pfam" id="PF12832"/>
    </source>
</evidence>
<dbReference type="AlphaFoldDB" id="A0A8X6GSI3"/>
<evidence type="ECO:0000256" key="2">
    <source>
        <dbReference type="ARBA" id="ARBA00005241"/>
    </source>
</evidence>
<gene>
    <name evidence="8" type="ORF">TNCT_125751</name>
</gene>
<comment type="similarity">
    <text evidence="2">Belongs to the major facilitator superfamily. MFSD6 family.</text>
</comment>
<reference evidence="8" key="1">
    <citation type="submission" date="2020-07" db="EMBL/GenBank/DDBJ databases">
        <title>Multicomponent nature underlies the extraordinary mechanical properties of spider dragline silk.</title>
        <authorList>
            <person name="Kono N."/>
            <person name="Nakamura H."/>
            <person name="Mori M."/>
            <person name="Yoshida Y."/>
            <person name="Ohtoshi R."/>
            <person name="Malay A.D."/>
            <person name="Moran D.A.P."/>
            <person name="Tomita M."/>
            <person name="Numata K."/>
            <person name="Arakawa K."/>
        </authorList>
    </citation>
    <scope>NUCLEOTIDE SEQUENCE</scope>
</reference>
<dbReference type="Proteomes" id="UP000887116">
    <property type="component" value="Unassembled WGS sequence"/>
</dbReference>
<dbReference type="InterPro" id="IPR024989">
    <property type="entry name" value="MFS_assoc_dom"/>
</dbReference>
<dbReference type="Gene3D" id="1.20.1250.20">
    <property type="entry name" value="MFS general substrate transporter like domains"/>
    <property type="match status" value="2"/>
</dbReference>
<keyword evidence="9" id="KW-1185">Reference proteome</keyword>
<evidence type="ECO:0000256" key="4">
    <source>
        <dbReference type="ARBA" id="ARBA00022989"/>
    </source>
</evidence>
<keyword evidence="4 6" id="KW-1133">Transmembrane helix</keyword>
<dbReference type="OrthoDB" id="515887at2759"/>
<dbReference type="InterPro" id="IPR036259">
    <property type="entry name" value="MFS_trans_sf"/>
</dbReference>
<dbReference type="Pfam" id="PF12832">
    <property type="entry name" value="MFS_1_like"/>
    <property type="match status" value="1"/>
</dbReference>
<evidence type="ECO:0000256" key="6">
    <source>
        <dbReference type="SAM" id="Phobius"/>
    </source>
</evidence>
<feature type="transmembrane region" description="Helical" evidence="6">
    <location>
        <begin position="75"/>
        <end position="94"/>
    </location>
</feature>
<feature type="transmembrane region" description="Helical" evidence="6">
    <location>
        <begin position="249"/>
        <end position="269"/>
    </location>
</feature>
<evidence type="ECO:0000313" key="8">
    <source>
        <dbReference type="EMBL" id="GFR10262.1"/>
    </source>
</evidence>
<evidence type="ECO:0000256" key="3">
    <source>
        <dbReference type="ARBA" id="ARBA00022692"/>
    </source>
</evidence>
<feature type="transmembrane region" description="Helical" evidence="6">
    <location>
        <begin position="281"/>
        <end position="302"/>
    </location>
</feature>
<keyword evidence="5 6" id="KW-0472">Membrane</keyword>
<sequence length="507" mass="56095">MGALQVNKGLFPIKAHYFLINGAHAGVVPFITVYAKQMGISVDAIGIILAILCCFTVLSRPLLGSLVDRLQKMKSVLMTLVLIDIAVDMGLNSIPSPIMSSAPAVLLCLQNTTYLVHYRKEFETNLFSTGKDCILSCNPCLFDGTFCDKENVSYVEHLGNQNGTEYSSNLSPRCWEEAMRVCTDENATDCNRWFEGANNTPENPFLQLSLLSTFTAILYICMGSIVSLSDAACFNALGAHPELYGRQRMWGTIGWGSFALLAGFLNQVFTYESSKYNFSPGFYMLAVLFSIDLMVISKLRLTGVKASKNIFKDVGQLVVKPRIMLFIIQVYFVGVFIGIGRSYIFWYLRTLNASQLVLGCTSAIQCFLGELPFFFFAGWIISKIGHENTFTMSFVAHGFKFLYYSFLVNPWWGLPIEFLMGPCFGSFYTAMASYAKIIAPEGTEATVQGLASGAFEGLGVATGSLLGGYGFRAFGGRTTFFWIGIISFCFGTINFVISYITSRLRKN</sequence>
<evidence type="ECO:0000313" key="9">
    <source>
        <dbReference type="Proteomes" id="UP000887116"/>
    </source>
</evidence>
<dbReference type="GO" id="GO:0016020">
    <property type="term" value="C:membrane"/>
    <property type="evidence" value="ECO:0007669"/>
    <property type="project" value="UniProtKB-SubCell"/>
</dbReference>
<proteinExistence type="inferred from homology"/>
<feature type="transmembrane region" description="Helical" evidence="6">
    <location>
        <begin position="323"/>
        <end position="344"/>
    </location>
</feature>
<dbReference type="EMBL" id="BMAO01026513">
    <property type="protein sequence ID" value="GFR10262.1"/>
    <property type="molecule type" value="Genomic_DNA"/>
</dbReference>
<feature type="transmembrane region" description="Helical" evidence="6">
    <location>
        <begin position="394"/>
        <end position="412"/>
    </location>
</feature>
<feature type="transmembrane region" description="Helical" evidence="6">
    <location>
        <begin position="480"/>
        <end position="501"/>
    </location>
</feature>
<dbReference type="SUPFAM" id="SSF103473">
    <property type="entry name" value="MFS general substrate transporter"/>
    <property type="match status" value="2"/>
</dbReference>
<dbReference type="PANTHER" id="PTHR16172:SF30">
    <property type="entry name" value="SUGAR BABY, ISOFORM C"/>
    <property type="match status" value="1"/>
</dbReference>
<name>A0A8X6GSI3_TRICU</name>
<feature type="transmembrane region" description="Helical" evidence="6">
    <location>
        <begin position="356"/>
        <end position="382"/>
    </location>
</feature>
<comment type="caution">
    <text evidence="8">The sequence shown here is derived from an EMBL/GenBank/DDBJ whole genome shotgun (WGS) entry which is preliminary data.</text>
</comment>
<feature type="transmembrane region" description="Helical" evidence="6">
    <location>
        <begin position="216"/>
        <end position="237"/>
    </location>
</feature>
<organism evidence="8 9">
    <name type="scientific">Trichonephila clavata</name>
    <name type="common">Joro spider</name>
    <name type="synonym">Nephila clavata</name>
    <dbReference type="NCBI Taxonomy" id="2740835"/>
    <lineage>
        <taxon>Eukaryota</taxon>
        <taxon>Metazoa</taxon>
        <taxon>Ecdysozoa</taxon>
        <taxon>Arthropoda</taxon>
        <taxon>Chelicerata</taxon>
        <taxon>Arachnida</taxon>
        <taxon>Araneae</taxon>
        <taxon>Araneomorphae</taxon>
        <taxon>Entelegynae</taxon>
        <taxon>Araneoidea</taxon>
        <taxon>Nephilidae</taxon>
        <taxon>Trichonephila</taxon>
    </lineage>
</organism>
<evidence type="ECO:0000256" key="1">
    <source>
        <dbReference type="ARBA" id="ARBA00004141"/>
    </source>
</evidence>
<accession>A0A8X6GSI3</accession>
<feature type="domain" description="Major facilitator superfamily associated" evidence="7">
    <location>
        <begin position="13"/>
        <end position="480"/>
    </location>
</feature>
<feature type="transmembrane region" description="Helical" evidence="6">
    <location>
        <begin position="44"/>
        <end position="63"/>
    </location>
</feature>
<dbReference type="InterPro" id="IPR051717">
    <property type="entry name" value="MFS_MFSD6"/>
</dbReference>
<evidence type="ECO:0000256" key="5">
    <source>
        <dbReference type="ARBA" id="ARBA00023136"/>
    </source>
</evidence>
<keyword evidence="3 6" id="KW-0812">Transmembrane</keyword>
<protein>
    <recommendedName>
        <fullName evidence="7">Major facilitator superfamily associated domain-containing protein</fullName>
    </recommendedName>
</protein>
<comment type="subcellular location">
    <subcellularLocation>
        <location evidence="1">Membrane</location>
        <topology evidence="1">Multi-pass membrane protein</topology>
    </subcellularLocation>
</comment>
<dbReference type="PANTHER" id="PTHR16172">
    <property type="entry name" value="MAJOR FACILITATOR SUPERFAMILY DOMAIN-CONTAINING PROTEIN 6-LIKE"/>
    <property type="match status" value="1"/>
</dbReference>